<dbReference type="Gene3D" id="4.10.240.10">
    <property type="entry name" value="Zn(2)-C6 fungal-type DNA-binding domain"/>
    <property type="match status" value="1"/>
</dbReference>
<dbReference type="AlphaFoldDB" id="A0A179F3M3"/>
<gene>
    <name evidence="4" type="ORF">VFPPC_10099</name>
</gene>
<dbReference type="SUPFAM" id="SSF57701">
    <property type="entry name" value="Zn2/Cys6 DNA-binding domain"/>
    <property type="match status" value="1"/>
</dbReference>
<dbReference type="EMBL" id="LSBJ02000004">
    <property type="protein sequence ID" value="OAQ60015.2"/>
    <property type="molecule type" value="Genomic_DNA"/>
</dbReference>
<evidence type="ECO:0000256" key="1">
    <source>
        <dbReference type="ARBA" id="ARBA00023242"/>
    </source>
</evidence>
<dbReference type="CDD" id="cd00067">
    <property type="entry name" value="GAL4"/>
    <property type="match status" value="1"/>
</dbReference>
<dbReference type="Proteomes" id="UP000078397">
    <property type="component" value="Unassembled WGS sequence"/>
</dbReference>
<keyword evidence="1" id="KW-0539">Nucleus</keyword>
<dbReference type="KEGG" id="pchm:VFPPC_10099"/>
<feature type="compositionally biased region" description="Polar residues" evidence="2">
    <location>
        <begin position="213"/>
        <end position="225"/>
    </location>
</feature>
<reference evidence="4 5" key="1">
    <citation type="journal article" date="2016" name="PLoS Pathog.">
        <title>Biosynthesis of antibiotic leucinostatins in bio-control fungus Purpureocillium lilacinum and their inhibition on phytophthora revealed by genome mining.</title>
        <authorList>
            <person name="Wang G."/>
            <person name="Liu Z."/>
            <person name="Lin R."/>
            <person name="Li E."/>
            <person name="Mao Z."/>
            <person name="Ling J."/>
            <person name="Yang Y."/>
            <person name="Yin W.B."/>
            <person name="Xie B."/>
        </authorList>
    </citation>
    <scope>NUCLEOTIDE SEQUENCE [LARGE SCALE GENOMIC DNA]</scope>
    <source>
        <strain evidence="4">170</strain>
    </source>
</reference>
<proteinExistence type="predicted"/>
<feature type="domain" description="Zn(2)-C6 fungal-type" evidence="3">
    <location>
        <begin position="10"/>
        <end position="52"/>
    </location>
</feature>
<feature type="region of interest" description="Disordered" evidence="2">
    <location>
        <begin position="59"/>
        <end position="136"/>
    </location>
</feature>
<evidence type="ECO:0000259" key="3">
    <source>
        <dbReference type="PROSITE" id="PS50048"/>
    </source>
</evidence>
<keyword evidence="5" id="KW-1185">Reference proteome</keyword>
<feature type="region of interest" description="Disordered" evidence="2">
    <location>
        <begin position="212"/>
        <end position="242"/>
    </location>
</feature>
<comment type="caution">
    <text evidence="4">The sequence shown here is derived from an EMBL/GenBank/DDBJ whole genome shotgun (WGS) entry which is preliminary data.</text>
</comment>
<dbReference type="InterPro" id="IPR001138">
    <property type="entry name" value="Zn2Cys6_DnaBD"/>
</dbReference>
<dbReference type="PROSITE" id="PS50048">
    <property type="entry name" value="ZN2_CY6_FUNGAL_2"/>
    <property type="match status" value="1"/>
</dbReference>
<dbReference type="RefSeq" id="XP_018137976.2">
    <property type="nucleotide sequence ID" value="XM_018288531.2"/>
</dbReference>
<feature type="compositionally biased region" description="Polar residues" evidence="2">
    <location>
        <begin position="70"/>
        <end position="88"/>
    </location>
</feature>
<dbReference type="OrthoDB" id="3434319at2759"/>
<accession>A0A179F3M3</accession>
<dbReference type="GeneID" id="28852525"/>
<name>A0A179F3M3_METCM</name>
<organism evidence="4 5">
    <name type="scientific">Pochonia chlamydosporia 170</name>
    <dbReference type="NCBI Taxonomy" id="1380566"/>
    <lineage>
        <taxon>Eukaryota</taxon>
        <taxon>Fungi</taxon>
        <taxon>Dikarya</taxon>
        <taxon>Ascomycota</taxon>
        <taxon>Pezizomycotina</taxon>
        <taxon>Sordariomycetes</taxon>
        <taxon>Hypocreomycetidae</taxon>
        <taxon>Hypocreales</taxon>
        <taxon>Clavicipitaceae</taxon>
        <taxon>Pochonia</taxon>
    </lineage>
</organism>
<dbReference type="GO" id="GO:0000981">
    <property type="term" value="F:DNA-binding transcription factor activity, RNA polymerase II-specific"/>
    <property type="evidence" value="ECO:0007669"/>
    <property type="project" value="InterPro"/>
</dbReference>
<protein>
    <submittedName>
        <fullName evidence="4">C6 finger domain-containing protein</fullName>
    </submittedName>
</protein>
<dbReference type="GO" id="GO:0008270">
    <property type="term" value="F:zinc ion binding"/>
    <property type="evidence" value="ECO:0007669"/>
    <property type="project" value="InterPro"/>
</dbReference>
<evidence type="ECO:0000313" key="4">
    <source>
        <dbReference type="EMBL" id="OAQ60015.2"/>
    </source>
</evidence>
<dbReference type="STRING" id="1380566.A0A179F3M3"/>
<dbReference type="InterPro" id="IPR036864">
    <property type="entry name" value="Zn2-C6_fun-type_DNA-bd_sf"/>
</dbReference>
<evidence type="ECO:0000313" key="5">
    <source>
        <dbReference type="Proteomes" id="UP000078397"/>
    </source>
</evidence>
<sequence>MNAEASRRGACDRCRGQKLRCVGAAKPIFNPVSRFLRNEVPCDRCKRAKVECYSVRPAPRRNTASERTQDTTLDSQLVQERNSRSSIPSHAAAQFNPNSTTSAARYDSLPGQHQPRNSVSTHYTHRNPRQPRDADLPSAIQSATNDWSSYPTEDDMDWNDVNLETPGWMLDTDRNVHPDSIMDNTTDPSLIELMSKPPSVDWSPRQFAADANSIHTESSSSGKVSSHTRRTSPLVPPQNTETTRTIVQELAKLNEKLLREKNNLEDTSGQDNVESGTQSIGHTLQHCREFLSILQRLRQSCCDGDSGGIREDSRWLIGVTETPEIPSSRCGSSTLSVSSKSSLASPSNAIPALEIPTLLSMLSCYAYILQSYDHVLTPILESITQPTPSVPPILSGIRLDGFELDGDYVLQLECLTSVSFNMLEKIESILIGSSRQSGIFNQARGGLLRDKLVSGWIDVLYDQDEHPLLPHRGGKREVRAKRLIREIQAALKVID</sequence>
<evidence type="ECO:0000256" key="2">
    <source>
        <dbReference type="SAM" id="MobiDB-lite"/>
    </source>
</evidence>